<sequence length="70" mass="8464">CARDAVDSLRQYSMLQCESFGNYRRLQCFEEDRCFCVDEDGDIIYRMWNKTEEVQDEQCDDILKYLYNPS</sequence>
<dbReference type="Gene3D" id="4.10.800.10">
    <property type="entry name" value="Thyroglobulin type-1"/>
    <property type="match status" value="1"/>
</dbReference>
<comment type="caution">
    <text evidence="4">The sequence shown here is derived from an EMBL/GenBank/DDBJ whole genome shotgun (WGS) entry which is preliminary data.</text>
</comment>
<dbReference type="OrthoDB" id="6419089at2759"/>
<dbReference type="AlphaFoldDB" id="A0A4Y1ZUQ9"/>
<evidence type="ECO:0000313" key="4">
    <source>
        <dbReference type="EMBL" id="GBL69267.1"/>
    </source>
</evidence>
<comment type="caution">
    <text evidence="2">Lacks conserved residue(s) required for the propagation of feature annotation.</text>
</comment>
<protein>
    <recommendedName>
        <fullName evidence="3">Thyroglobulin type-1 domain-containing protein</fullName>
    </recommendedName>
</protein>
<keyword evidence="5" id="KW-1185">Reference proteome</keyword>
<name>A0A4Y1ZUQ9_ARAVE</name>
<keyword evidence="1" id="KW-1015">Disulfide bond</keyword>
<dbReference type="EMBL" id="BGPR01078211">
    <property type="protein sequence ID" value="GBL69267.1"/>
    <property type="molecule type" value="Genomic_DNA"/>
</dbReference>
<evidence type="ECO:0000256" key="1">
    <source>
        <dbReference type="ARBA" id="ARBA00023157"/>
    </source>
</evidence>
<dbReference type="InterPro" id="IPR036857">
    <property type="entry name" value="Thyroglobulin_1_sf"/>
</dbReference>
<dbReference type="Proteomes" id="UP000499080">
    <property type="component" value="Unassembled WGS sequence"/>
</dbReference>
<reference evidence="4 5" key="1">
    <citation type="journal article" date="2019" name="Sci. Rep.">
        <title>Orb-weaving spider Araneus ventricosus genome elucidates the spidroin gene catalogue.</title>
        <authorList>
            <person name="Kono N."/>
            <person name="Nakamura H."/>
            <person name="Ohtoshi R."/>
            <person name="Moran D.A.P."/>
            <person name="Shinohara A."/>
            <person name="Yoshida Y."/>
            <person name="Fujiwara M."/>
            <person name="Mori M."/>
            <person name="Tomita M."/>
            <person name="Arakawa K."/>
        </authorList>
    </citation>
    <scope>NUCLEOTIDE SEQUENCE [LARGE SCALE GENOMIC DNA]</scope>
</reference>
<evidence type="ECO:0000313" key="5">
    <source>
        <dbReference type="Proteomes" id="UP000499080"/>
    </source>
</evidence>
<dbReference type="PROSITE" id="PS51162">
    <property type="entry name" value="THYROGLOBULIN_1_2"/>
    <property type="match status" value="1"/>
</dbReference>
<gene>
    <name evidence="4" type="ORF">AVEN_88761_1</name>
</gene>
<feature type="domain" description="Thyroglobulin type-1" evidence="3">
    <location>
        <begin position="1"/>
        <end position="59"/>
    </location>
</feature>
<proteinExistence type="predicted"/>
<organism evidence="4 5">
    <name type="scientific">Araneus ventricosus</name>
    <name type="common">Orbweaver spider</name>
    <name type="synonym">Epeira ventricosa</name>
    <dbReference type="NCBI Taxonomy" id="182803"/>
    <lineage>
        <taxon>Eukaryota</taxon>
        <taxon>Metazoa</taxon>
        <taxon>Ecdysozoa</taxon>
        <taxon>Arthropoda</taxon>
        <taxon>Chelicerata</taxon>
        <taxon>Arachnida</taxon>
        <taxon>Araneae</taxon>
        <taxon>Araneomorphae</taxon>
        <taxon>Entelegynae</taxon>
        <taxon>Araneoidea</taxon>
        <taxon>Araneidae</taxon>
        <taxon>Araneus</taxon>
    </lineage>
</organism>
<evidence type="ECO:0000256" key="2">
    <source>
        <dbReference type="PROSITE-ProRule" id="PRU00500"/>
    </source>
</evidence>
<dbReference type="SUPFAM" id="SSF57610">
    <property type="entry name" value="Thyroglobulin type-1 domain"/>
    <property type="match status" value="1"/>
</dbReference>
<dbReference type="SMART" id="SM00211">
    <property type="entry name" value="TY"/>
    <property type="match status" value="1"/>
</dbReference>
<evidence type="ECO:0000259" key="3">
    <source>
        <dbReference type="PROSITE" id="PS51162"/>
    </source>
</evidence>
<dbReference type="InterPro" id="IPR000716">
    <property type="entry name" value="Thyroglobulin_1"/>
</dbReference>
<dbReference type="Pfam" id="PF00086">
    <property type="entry name" value="Thyroglobulin_1"/>
    <property type="match status" value="1"/>
</dbReference>
<accession>A0A4Y1ZUQ9</accession>
<feature type="non-terminal residue" evidence="4">
    <location>
        <position position="1"/>
    </location>
</feature>